<dbReference type="AlphaFoldDB" id="A0A1Z5RBB5"/>
<dbReference type="Gramene" id="OQU80859">
    <property type="protein sequence ID" value="OQU80859"/>
    <property type="gene ID" value="SORBI_3007G199101"/>
</dbReference>
<dbReference type="OrthoDB" id="693847at2759"/>
<dbReference type="InParanoid" id="A0A1Z5RBB5"/>
<accession>A0A1Z5RBB5</accession>
<keyword evidence="3" id="KW-1185">Reference proteome</keyword>
<reference evidence="2 3" key="1">
    <citation type="journal article" date="2009" name="Nature">
        <title>The Sorghum bicolor genome and the diversification of grasses.</title>
        <authorList>
            <person name="Paterson A.H."/>
            <person name="Bowers J.E."/>
            <person name="Bruggmann R."/>
            <person name="Dubchak I."/>
            <person name="Grimwood J."/>
            <person name="Gundlach H."/>
            <person name="Haberer G."/>
            <person name="Hellsten U."/>
            <person name="Mitros T."/>
            <person name="Poliakov A."/>
            <person name="Schmutz J."/>
            <person name="Spannagl M."/>
            <person name="Tang H."/>
            <person name="Wang X."/>
            <person name="Wicker T."/>
            <person name="Bharti A.K."/>
            <person name="Chapman J."/>
            <person name="Feltus F.A."/>
            <person name="Gowik U."/>
            <person name="Grigoriev I.V."/>
            <person name="Lyons E."/>
            <person name="Maher C.A."/>
            <person name="Martis M."/>
            <person name="Narechania A."/>
            <person name="Otillar R.P."/>
            <person name="Penning B.W."/>
            <person name="Salamov A.A."/>
            <person name="Wang Y."/>
            <person name="Zhang L."/>
            <person name="Carpita N.C."/>
            <person name="Freeling M."/>
            <person name="Gingle A.R."/>
            <person name="Hash C.T."/>
            <person name="Keller B."/>
            <person name="Klein P."/>
            <person name="Kresovich S."/>
            <person name="McCann M.C."/>
            <person name="Ming R."/>
            <person name="Peterson D.G."/>
            <person name="Mehboob-ur-Rahman"/>
            <person name="Ware D."/>
            <person name="Westhoff P."/>
            <person name="Mayer K.F."/>
            <person name="Messing J."/>
            <person name="Rokhsar D.S."/>
        </authorList>
    </citation>
    <scope>NUCLEOTIDE SEQUENCE [LARGE SCALE GENOMIC DNA]</scope>
    <source>
        <strain evidence="3">cv. BTx623</strain>
    </source>
</reference>
<feature type="compositionally biased region" description="Low complexity" evidence="1">
    <location>
        <begin position="33"/>
        <end position="43"/>
    </location>
</feature>
<gene>
    <name evidence="2" type="ORF">SORBI_3007G199101</name>
</gene>
<name>A0A1Z5RBB5_SORBI</name>
<dbReference type="Proteomes" id="UP000000768">
    <property type="component" value="Chromosome 7"/>
</dbReference>
<proteinExistence type="predicted"/>
<evidence type="ECO:0000313" key="3">
    <source>
        <dbReference type="Proteomes" id="UP000000768"/>
    </source>
</evidence>
<evidence type="ECO:0000256" key="1">
    <source>
        <dbReference type="SAM" id="MobiDB-lite"/>
    </source>
</evidence>
<evidence type="ECO:0000313" key="2">
    <source>
        <dbReference type="EMBL" id="OQU80859.1"/>
    </source>
</evidence>
<dbReference type="OMA" id="FPICINC"/>
<feature type="region of interest" description="Disordered" evidence="1">
    <location>
        <begin position="28"/>
        <end position="145"/>
    </location>
</feature>
<protein>
    <submittedName>
        <fullName evidence="2">Uncharacterized protein</fullName>
    </submittedName>
</protein>
<reference evidence="3" key="2">
    <citation type="journal article" date="2018" name="Plant J.">
        <title>The Sorghum bicolor reference genome: improved assembly, gene annotations, a transcriptome atlas, and signatures of genome organization.</title>
        <authorList>
            <person name="McCormick R.F."/>
            <person name="Truong S.K."/>
            <person name="Sreedasyam A."/>
            <person name="Jenkins J."/>
            <person name="Shu S."/>
            <person name="Sims D."/>
            <person name="Kennedy M."/>
            <person name="Amirebrahimi M."/>
            <person name="Weers B.D."/>
            <person name="McKinley B."/>
            <person name="Mattison A."/>
            <person name="Morishige D.T."/>
            <person name="Grimwood J."/>
            <person name="Schmutz J."/>
            <person name="Mullet J.E."/>
        </authorList>
    </citation>
    <scope>NUCLEOTIDE SEQUENCE [LARGE SCALE GENOMIC DNA]</scope>
    <source>
        <strain evidence="3">cv. BTx623</strain>
    </source>
</reference>
<organism evidence="2 3">
    <name type="scientific">Sorghum bicolor</name>
    <name type="common">Sorghum</name>
    <name type="synonym">Sorghum vulgare</name>
    <dbReference type="NCBI Taxonomy" id="4558"/>
    <lineage>
        <taxon>Eukaryota</taxon>
        <taxon>Viridiplantae</taxon>
        <taxon>Streptophyta</taxon>
        <taxon>Embryophyta</taxon>
        <taxon>Tracheophyta</taxon>
        <taxon>Spermatophyta</taxon>
        <taxon>Magnoliopsida</taxon>
        <taxon>Liliopsida</taxon>
        <taxon>Poales</taxon>
        <taxon>Poaceae</taxon>
        <taxon>PACMAD clade</taxon>
        <taxon>Panicoideae</taxon>
        <taxon>Andropogonodae</taxon>
        <taxon>Andropogoneae</taxon>
        <taxon>Sorghinae</taxon>
        <taxon>Sorghum</taxon>
    </lineage>
</organism>
<sequence length="242" mass="27584">MKMSKNKRRQQLGGKPVLVTFYVAEAEPRDHGGSASTATSSHGLGHHHHHHHHKNKQRQDHHHSHGDGPDMQRRRRKDGKSQSNRRADLLEYSRQLRASSARQTAATTATASPTPPPAPPPPRRDWDTSTAAVGVRRDERQRPPQAAVNRLERAMSQQNIRQRCFGGDDWSWKRLLVLVFPFHRRPRRSNRDGSEKNVNIINQTGRPAALLVGKLTTVSSKNRRERSGFLKTLMPSFQKRSR</sequence>
<feature type="compositionally biased region" description="Basic residues" evidence="1">
    <location>
        <begin position="44"/>
        <end position="64"/>
    </location>
</feature>
<feature type="compositionally biased region" description="Low complexity" evidence="1">
    <location>
        <begin position="93"/>
        <end position="112"/>
    </location>
</feature>
<dbReference type="EMBL" id="CM000766">
    <property type="protein sequence ID" value="OQU80859.1"/>
    <property type="molecule type" value="Genomic_DNA"/>
</dbReference>